<comment type="function">
    <text evidence="5">Catalyzes the reduction of dihydromonapterin to tetrahydromonapterin. Also has lower activity with dihydrofolate.</text>
</comment>
<dbReference type="EC" id="1.5.1.50" evidence="7"/>
<evidence type="ECO:0000256" key="6">
    <source>
        <dbReference type="ARBA" id="ARBA00038212"/>
    </source>
</evidence>
<dbReference type="Gene3D" id="3.40.50.720">
    <property type="entry name" value="NAD(P)-binding Rossmann-like Domain"/>
    <property type="match status" value="1"/>
</dbReference>
<dbReference type="PANTHER" id="PTHR43639">
    <property type="entry name" value="OXIDOREDUCTASE, SHORT-CHAIN DEHYDROGENASE/REDUCTASE FAMILY (AFU_ORTHOLOGUE AFUA_5G02870)"/>
    <property type="match status" value="1"/>
</dbReference>
<organism evidence="12 13">
    <name type="scientific">Marinobacter subterrani</name>
    <dbReference type="NCBI Taxonomy" id="1658765"/>
    <lineage>
        <taxon>Bacteria</taxon>
        <taxon>Pseudomonadati</taxon>
        <taxon>Pseudomonadota</taxon>
        <taxon>Gammaproteobacteria</taxon>
        <taxon>Pseudomonadales</taxon>
        <taxon>Marinobacteraceae</taxon>
        <taxon>Marinobacter</taxon>
    </lineage>
</organism>
<dbReference type="InterPro" id="IPR036291">
    <property type="entry name" value="NAD(P)-bd_dom_sf"/>
</dbReference>
<evidence type="ECO:0000313" key="12">
    <source>
        <dbReference type="EMBL" id="KMQ76975.1"/>
    </source>
</evidence>
<dbReference type="PATRIC" id="fig|1658765.3.peg.3220"/>
<comment type="catalytic activity">
    <reaction evidence="11">
        <text>7,8-dihydromonapterin + NADPH + H(+) = 5,6,7,8-tetrahydromonapterin + NADP(+)</text>
        <dbReference type="Rhea" id="RHEA:34847"/>
        <dbReference type="ChEBI" id="CHEBI:15378"/>
        <dbReference type="ChEBI" id="CHEBI:57783"/>
        <dbReference type="ChEBI" id="CHEBI:58349"/>
        <dbReference type="ChEBI" id="CHEBI:71175"/>
        <dbReference type="ChEBI" id="CHEBI:71177"/>
        <dbReference type="EC" id="1.5.1.50"/>
    </reaction>
</comment>
<keyword evidence="4 12" id="KW-0560">Oxidoreductase</keyword>
<comment type="similarity">
    <text evidence="6">Belongs to the short-chain dehydrogenases/reductases (SDR) family. FolM subfamily.</text>
</comment>
<dbReference type="AlphaFoldDB" id="A0A0J7M7T7"/>
<dbReference type="RefSeq" id="WP_048496876.1">
    <property type="nucleotide sequence ID" value="NZ_LFBU01000001.1"/>
</dbReference>
<dbReference type="Proteomes" id="UP000036102">
    <property type="component" value="Unassembled WGS sequence"/>
</dbReference>
<evidence type="ECO:0000256" key="2">
    <source>
        <dbReference type="ARBA" id="ARBA00022563"/>
    </source>
</evidence>
<dbReference type="PROSITE" id="PS00061">
    <property type="entry name" value="ADH_SHORT"/>
    <property type="match status" value="1"/>
</dbReference>
<gene>
    <name evidence="12" type="ORF">Msub_13190</name>
</gene>
<dbReference type="NCBIfam" id="NF005066">
    <property type="entry name" value="PRK06483.1"/>
    <property type="match status" value="1"/>
</dbReference>
<evidence type="ECO:0000256" key="10">
    <source>
        <dbReference type="ARBA" id="ARBA00048873"/>
    </source>
</evidence>
<evidence type="ECO:0000256" key="4">
    <source>
        <dbReference type="ARBA" id="ARBA00023002"/>
    </source>
</evidence>
<comment type="catalytic activity">
    <reaction evidence="10">
        <text>(6S)-5,6,7,8-tetrahydrofolate + NADP(+) = 7,8-dihydrofolate + NADPH + H(+)</text>
        <dbReference type="Rhea" id="RHEA:15009"/>
        <dbReference type="ChEBI" id="CHEBI:15378"/>
        <dbReference type="ChEBI" id="CHEBI:57451"/>
        <dbReference type="ChEBI" id="CHEBI:57453"/>
        <dbReference type="ChEBI" id="CHEBI:57783"/>
        <dbReference type="ChEBI" id="CHEBI:58349"/>
        <dbReference type="EC" id="1.5.1.3"/>
    </reaction>
</comment>
<reference evidence="12 13" key="1">
    <citation type="submission" date="2015-06" db="EMBL/GenBank/DDBJ databases">
        <title>Marinobacter subterrani, a genetically tractable neutrophilic iron-oxidizing strain isolated from the Soudan Iron Mine.</title>
        <authorList>
            <person name="Bonis B.M."/>
            <person name="Gralnick J.A."/>
        </authorList>
    </citation>
    <scope>NUCLEOTIDE SEQUENCE [LARGE SCALE GENOMIC DNA]</scope>
    <source>
        <strain evidence="12 13">JG233</strain>
    </source>
</reference>
<dbReference type="EC" id="1.5.1.3" evidence="1"/>
<evidence type="ECO:0000256" key="8">
    <source>
        <dbReference type="ARBA" id="ARBA00039631"/>
    </source>
</evidence>
<dbReference type="GO" id="GO:0004146">
    <property type="term" value="F:dihydrofolate reductase activity"/>
    <property type="evidence" value="ECO:0007669"/>
    <property type="project" value="UniProtKB-EC"/>
</dbReference>
<evidence type="ECO:0000256" key="5">
    <source>
        <dbReference type="ARBA" id="ARBA00037508"/>
    </source>
</evidence>
<keyword evidence="3" id="KW-0521">NADP</keyword>
<dbReference type="Pfam" id="PF13561">
    <property type="entry name" value="adh_short_C2"/>
    <property type="match status" value="1"/>
</dbReference>
<dbReference type="STRING" id="1658765.Msub_13190"/>
<keyword evidence="2" id="KW-0554">One-carbon metabolism</keyword>
<evidence type="ECO:0000256" key="7">
    <source>
        <dbReference type="ARBA" id="ARBA00039145"/>
    </source>
</evidence>
<dbReference type="InterPro" id="IPR002347">
    <property type="entry name" value="SDR_fam"/>
</dbReference>
<evidence type="ECO:0000313" key="13">
    <source>
        <dbReference type="Proteomes" id="UP000036102"/>
    </source>
</evidence>
<dbReference type="GO" id="GO:0006730">
    <property type="term" value="P:one-carbon metabolic process"/>
    <property type="evidence" value="ECO:0007669"/>
    <property type="project" value="UniProtKB-KW"/>
</dbReference>
<dbReference type="OrthoDB" id="9793499at2"/>
<dbReference type="PANTHER" id="PTHR43639:SF6">
    <property type="entry name" value="DIHYDROMONAPTERIN REDUCTASE"/>
    <property type="match status" value="1"/>
</dbReference>
<name>A0A0J7M7T7_9GAMM</name>
<dbReference type="PRINTS" id="PR00081">
    <property type="entry name" value="GDHRDH"/>
</dbReference>
<dbReference type="EMBL" id="LFBU01000001">
    <property type="protein sequence ID" value="KMQ76975.1"/>
    <property type="molecule type" value="Genomic_DNA"/>
</dbReference>
<keyword evidence="13" id="KW-1185">Reference proteome</keyword>
<proteinExistence type="inferred from homology"/>
<sequence length="235" mass="25423">MTAPILITGAGQRIGLAFARACLDRGQPIIVTYRTYRPAIDALQKAGAECLHADFATNKGIDDFIEALKSRTDTLRAIIHNASDWLPESKDSDPAEVMNAMMQVHVMTPYRINLACRSMLEQGDTATDIIHMTDYVVETGSAKHIAYAASKAALANLTLSFSRLLAPRVKVNAIAPSLILFNPGDSEAYREKTLKKSLMGIEPGAGVAVASLQFLLDNPYITGRTLPLDGGRHLA</sequence>
<evidence type="ECO:0000256" key="9">
    <source>
        <dbReference type="ARBA" id="ARBA00042299"/>
    </source>
</evidence>
<accession>A0A0J7M7T7</accession>
<evidence type="ECO:0000256" key="3">
    <source>
        <dbReference type="ARBA" id="ARBA00022857"/>
    </source>
</evidence>
<evidence type="ECO:0000256" key="1">
    <source>
        <dbReference type="ARBA" id="ARBA00012856"/>
    </source>
</evidence>
<comment type="caution">
    <text evidence="12">The sequence shown here is derived from an EMBL/GenBank/DDBJ whole genome shotgun (WGS) entry which is preliminary data.</text>
</comment>
<evidence type="ECO:0000256" key="11">
    <source>
        <dbReference type="ARBA" id="ARBA00049376"/>
    </source>
</evidence>
<protein>
    <recommendedName>
        <fullName evidence="8">Dihydromonapterin reductase</fullName>
        <ecNumber evidence="1">1.5.1.3</ecNumber>
        <ecNumber evidence="7">1.5.1.50</ecNumber>
    </recommendedName>
    <alternativeName>
        <fullName evidence="9">Dihydrofolate reductase</fullName>
    </alternativeName>
</protein>
<dbReference type="InterPro" id="IPR020904">
    <property type="entry name" value="Sc_DH/Rdtase_CS"/>
</dbReference>
<dbReference type="SUPFAM" id="SSF51735">
    <property type="entry name" value="NAD(P)-binding Rossmann-fold domains"/>
    <property type="match status" value="1"/>
</dbReference>